<comment type="caution">
    <text evidence="3">The sequence shown here is derived from an EMBL/GenBank/DDBJ whole genome shotgun (WGS) entry which is preliminary data.</text>
</comment>
<keyword evidence="2" id="KW-0812">Transmembrane</keyword>
<reference evidence="3" key="1">
    <citation type="submission" date="2020-04" db="EMBL/GenBank/DDBJ databases">
        <authorList>
            <person name="Alioto T."/>
            <person name="Alioto T."/>
            <person name="Gomez Garrido J."/>
        </authorList>
    </citation>
    <scope>NUCLEOTIDE SEQUENCE</scope>
    <source>
        <strain evidence="3">A484AB</strain>
    </source>
</reference>
<accession>A0A6S7HZA0</accession>
<name>A0A6S7HZA0_PARCT</name>
<evidence type="ECO:0000313" key="3">
    <source>
        <dbReference type="EMBL" id="CAB3999522.1"/>
    </source>
</evidence>
<dbReference type="EMBL" id="CACRXK020003608">
    <property type="protein sequence ID" value="CAB3999522.1"/>
    <property type="molecule type" value="Genomic_DNA"/>
</dbReference>
<keyword evidence="2" id="KW-1133">Transmembrane helix</keyword>
<evidence type="ECO:0000313" key="4">
    <source>
        <dbReference type="Proteomes" id="UP001152795"/>
    </source>
</evidence>
<keyword evidence="4" id="KW-1185">Reference proteome</keyword>
<evidence type="ECO:0000256" key="2">
    <source>
        <dbReference type="SAM" id="Phobius"/>
    </source>
</evidence>
<protein>
    <submittedName>
        <fullName evidence="3">Uncharacterized protein</fullName>
    </submittedName>
</protein>
<feature type="transmembrane region" description="Helical" evidence="2">
    <location>
        <begin position="91"/>
        <end position="111"/>
    </location>
</feature>
<evidence type="ECO:0000256" key="1">
    <source>
        <dbReference type="SAM" id="MobiDB-lite"/>
    </source>
</evidence>
<dbReference type="Proteomes" id="UP001152795">
    <property type="component" value="Unassembled WGS sequence"/>
</dbReference>
<gene>
    <name evidence="3" type="ORF">PACLA_8A072118</name>
</gene>
<feature type="region of interest" description="Disordered" evidence="1">
    <location>
        <begin position="127"/>
        <end position="154"/>
    </location>
</feature>
<proteinExistence type="predicted"/>
<feature type="compositionally biased region" description="Polar residues" evidence="1">
    <location>
        <begin position="129"/>
        <end position="147"/>
    </location>
</feature>
<keyword evidence="2" id="KW-0472">Membrane</keyword>
<organism evidence="3 4">
    <name type="scientific">Paramuricea clavata</name>
    <name type="common">Red gorgonian</name>
    <name type="synonym">Violescent sea-whip</name>
    <dbReference type="NCBI Taxonomy" id="317549"/>
    <lineage>
        <taxon>Eukaryota</taxon>
        <taxon>Metazoa</taxon>
        <taxon>Cnidaria</taxon>
        <taxon>Anthozoa</taxon>
        <taxon>Octocorallia</taxon>
        <taxon>Malacalcyonacea</taxon>
        <taxon>Plexauridae</taxon>
        <taxon>Paramuricea</taxon>
    </lineage>
</organism>
<dbReference type="AlphaFoldDB" id="A0A6S7HZA0"/>
<sequence length="212" mass="23795">MKDPYVTAYLKADVLPLTIVIGDGNEYNSEKEKYINQPLKLNSIYIAFLRFFESQDSYYSTGWSSNVKTLIEAPVECANGQEIEVKTRMDLLIPLVILALCLLFSLGVIIYQRRLIQNSIRQACHKCETSGQSNRKGGLDSPSSNKTMRGVQAAPRHSYVNVSAYESPDYAVKSIERNEAESKPGISTDQDSSTYMSLKELENFYQSLQPPG</sequence>